<dbReference type="AlphaFoldDB" id="A0A511UWY3"/>
<reference evidence="1 2" key="1">
    <citation type="submission" date="2019-07" db="EMBL/GenBank/DDBJ databases">
        <title>Whole genome shotgun sequence of Cerasibacillus quisquiliarum NBRC 102429.</title>
        <authorList>
            <person name="Hosoyama A."/>
            <person name="Uohara A."/>
            <person name="Ohji S."/>
            <person name="Ichikawa N."/>
        </authorList>
    </citation>
    <scope>NUCLEOTIDE SEQUENCE [LARGE SCALE GENOMIC DNA]</scope>
    <source>
        <strain evidence="1 2">NBRC 102429</strain>
    </source>
</reference>
<gene>
    <name evidence="1" type="ORF">CQU01_13520</name>
</gene>
<organism evidence="1 2">
    <name type="scientific">Cerasibacillus quisquiliarum</name>
    <dbReference type="NCBI Taxonomy" id="227865"/>
    <lineage>
        <taxon>Bacteria</taxon>
        <taxon>Bacillati</taxon>
        <taxon>Bacillota</taxon>
        <taxon>Bacilli</taxon>
        <taxon>Bacillales</taxon>
        <taxon>Bacillaceae</taxon>
        <taxon>Cerasibacillus</taxon>
    </lineage>
</organism>
<protein>
    <recommendedName>
        <fullName evidence="3">YqzE family protein</fullName>
    </recommendedName>
</protein>
<dbReference type="EMBL" id="BJXW01000012">
    <property type="protein sequence ID" value="GEN31114.1"/>
    <property type="molecule type" value="Genomic_DNA"/>
</dbReference>
<dbReference type="RefSeq" id="WP_170226648.1">
    <property type="nucleotide sequence ID" value="NZ_BJXW01000012.1"/>
</dbReference>
<comment type="caution">
    <text evidence="1">The sequence shown here is derived from an EMBL/GenBank/DDBJ whole genome shotgun (WGS) entry which is preliminary data.</text>
</comment>
<evidence type="ECO:0000313" key="2">
    <source>
        <dbReference type="Proteomes" id="UP000321491"/>
    </source>
</evidence>
<proteinExistence type="predicted"/>
<accession>A0A511UWY3</accession>
<dbReference type="InterPro" id="IPR025622">
    <property type="entry name" value="YqzE"/>
</dbReference>
<evidence type="ECO:0008006" key="3">
    <source>
        <dbReference type="Google" id="ProtNLM"/>
    </source>
</evidence>
<dbReference type="Pfam" id="PF14038">
    <property type="entry name" value="YqzE"/>
    <property type="match status" value="1"/>
</dbReference>
<evidence type="ECO:0000313" key="1">
    <source>
        <dbReference type="EMBL" id="GEN31114.1"/>
    </source>
</evidence>
<name>A0A511UWY3_9BACI</name>
<dbReference type="Proteomes" id="UP000321491">
    <property type="component" value="Unassembled WGS sequence"/>
</dbReference>
<sequence length="61" mass="7267">MSGSDIIKYATEQFVRYLDYGSKKHRLNKETKSFKDQSGYYDRWFGVLPFLIKTALKLQQK</sequence>
<keyword evidence="2" id="KW-1185">Reference proteome</keyword>